<dbReference type="AlphaFoldDB" id="A0A8D8DK00"/>
<accession>A0A8D8DK00</accession>
<evidence type="ECO:0000256" key="1">
    <source>
        <dbReference type="SAM" id="MobiDB-lite"/>
    </source>
</evidence>
<sequence length="103" mass="11166">MGSVPPLWTGRVTRGNESLNSLSSADNWSPKRRGVGPLPQLIPKTNAIGFLDGPGMLLTGRVCLWAVPPPRDWALEEGERKLKQPLRVDGVGLVRNGAMIQRG</sequence>
<feature type="region of interest" description="Disordered" evidence="1">
    <location>
        <begin position="1"/>
        <end position="36"/>
    </location>
</feature>
<protein>
    <submittedName>
        <fullName evidence="2">(northern house mosquito) hypothetical protein</fullName>
    </submittedName>
</protein>
<reference evidence="2" key="1">
    <citation type="submission" date="2021-05" db="EMBL/GenBank/DDBJ databases">
        <authorList>
            <person name="Alioto T."/>
            <person name="Alioto T."/>
            <person name="Gomez Garrido J."/>
        </authorList>
    </citation>
    <scope>NUCLEOTIDE SEQUENCE</scope>
</reference>
<feature type="compositionally biased region" description="Polar residues" evidence="1">
    <location>
        <begin position="15"/>
        <end position="27"/>
    </location>
</feature>
<organism evidence="2">
    <name type="scientific">Culex pipiens</name>
    <name type="common">House mosquito</name>
    <dbReference type="NCBI Taxonomy" id="7175"/>
    <lineage>
        <taxon>Eukaryota</taxon>
        <taxon>Metazoa</taxon>
        <taxon>Ecdysozoa</taxon>
        <taxon>Arthropoda</taxon>
        <taxon>Hexapoda</taxon>
        <taxon>Insecta</taxon>
        <taxon>Pterygota</taxon>
        <taxon>Neoptera</taxon>
        <taxon>Endopterygota</taxon>
        <taxon>Diptera</taxon>
        <taxon>Nematocera</taxon>
        <taxon>Culicoidea</taxon>
        <taxon>Culicidae</taxon>
        <taxon>Culicinae</taxon>
        <taxon>Culicini</taxon>
        <taxon>Culex</taxon>
        <taxon>Culex</taxon>
    </lineage>
</organism>
<evidence type="ECO:0000313" key="2">
    <source>
        <dbReference type="EMBL" id="CAG6512926.1"/>
    </source>
</evidence>
<dbReference type="EMBL" id="HBUE01166704">
    <property type="protein sequence ID" value="CAG6512926.1"/>
    <property type="molecule type" value="Transcribed_RNA"/>
</dbReference>
<proteinExistence type="predicted"/>
<name>A0A8D8DK00_CULPI</name>
<dbReference type="EMBL" id="HBUE01272023">
    <property type="protein sequence ID" value="CAG6564393.1"/>
    <property type="molecule type" value="Transcribed_RNA"/>
</dbReference>